<dbReference type="SUPFAM" id="SSF51182">
    <property type="entry name" value="RmlC-like cupins"/>
    <property type="match status" value="1"/>
</dbReference>
<accession>A0A6J4HCJ6</accession>
<dbReference type="Pfam" id="PF07883">
    <property type="entry name" value="Cupin_2"/>
    <property type="match status" value="1"/>
</dbReference>
<dbReference type="EMBL" id="CADCTD010000007">
    <property type="protein sequence ID" value="CAA9218304.1"/>
    <property type="molecule type" value="Genomic_DNA"/>
</dbReference>
<feature type="chain" id="PRO_5026756844" description="Cupin type-2 domain-containing protein" evidence="1">
    <location>
        <begin position="24"/>
        <end position="135"/>
    </location>
</feature>
<dbReference type="PANTHER" id="PTHR38599">
    <property type="entry name" value="CUPIN DOMAIN PROTEIN (AFU_ORTHOLOGUE AFUA_3G13620)"/>
    <property type="match status" value="1"/>
</dbReference>
<organism evidence="3">
    <name type="scientific">uncultured Craurococcus sp</name>
    <dbReference type="NCBI Taxonomy" id="1135998"/>
    <lineage>
        <taxon>Bacteria</taxon>
        <taxon>Pseudomonadati</taxon>
        <taxon>Pseudomonadota</taxon>
        <taxon>Alphaproteobacteria</taxon>
        <taxon>Acetobacterales</taxon>
        <taxon>Acetobacteraceae</taxon>
        <taxon>Craurococcus</taxon>
        <taxon>environmental samples</taxon>
    </lineage>
</organism>
<protein>
    <recommendedName>
        <fullName evidence="2">Cupin type-2 domain-containing protein</fullName>
    </recommendedName>
</protein>
<dbReference type="InterPro" id="IPR013096">
    <property type="entry name" value="Cupin_2"/>
</dbReference>
<keyword evidence="1" id="KW-0732">Signal</keyword>
<reference evidence="3" key="1">
    <citation type="submission" date="2020-02" db="EMBL/GenBank/DDBJ databases">
        <authorList>
            <person name="Meier V. D."/>
        </authorList>
    </citation>
    <scope>NUCLEOTIDE SEQUENCE</scope>
    <source>
        <strain evidence="3">AVDCRST_MAG27</strain>
    </source>
</reference>
<evidence type="ECO:0000256" key="1">
    <source>
        <dbReference type="SAM" id="SignalP"/>
    </source>
</evidence>
<dbReference type="PANTHER" id="PTHR38599:SF1">
    <property type="entry name" value="CUPIN DOMAIN PROTEIN (AFU_ORTHOLOGUE AFUA_3G13620)"/>
    <property type="match status" value="1"/>
</dbReference>
<gene>
    <name evidence="3" type="ORF">AVDCRST_MAG27-331</name>
</gene>
<sequence>MRLVAGLGAALAAAAMGISGAAAQEPARPNLLLREVVQGMPRGERQEVQVLTATIPPGQATVFHTHRFPVTVYVMEGTFTLEMEGREAITVPAGGALVEPPHVRMTGYNRSGREALRILIVYVAEPGTPFLDPIH</sequence>
<feature type="domain" description="Cupin type-2" evidence="2">
    <location>
        <begin position="53"/>
        <end position="122"/>
    </location>
</feature>
<proteinExistence type="predicted"/>
<feature type="signal peptide" evidence="1">
    <location>
        <begin position="1"/>
        <end position="23"/>
    </location>
</feature>
<evidence type="ECO:0000313" key="3">
    <source>
        <dbReference type="EMBL" id="CAA9218304.1"/>
    </source>
</evidence>
<dbReference type="InterPro" id="IPR014710">
    <property type="entry name" value="RmlC-like_jellyroll"/>
</dbReference>
<dbReference type="AlphaFoldDB" id="A0A6J4HCJ6"/>
<dbReference type="InterPro" id="IPR011051">
    <property type="entry name" value="RmlC_Cupin_sf"/>
</dbReference>
<evidence type="ECO:0000259" key="2">
    <source>
        <dbReference type="Pfam" id="PF07883"/>
    </source>
</evidence>
<name>A0A6J4HCJ6_9PROT</name>
<dbReference type="Gene3D" id="2.60.120.10">
    <property type="entry name" value="Jelly Rolls"/>
    <property type="match status" value="1"/>
</dbReference>